<evidence type="ECO:0000256" key="2">
    <source>
        <dbReference type="SAM" id="SignalP"/>
    </source>
</evidence>
<accession>A0ABP1G6W0</accession>
<keyword evidence="4" id="KW-1185">Reference proteome</keyword>
<organism evidence="3 4">
    <name type="scientific">Coccomyxa viridis</name>
    <dbReference type="NCBI Taxonomy" id="1274662"/>
    <lineage>
        <taxon>Eukaryota</taxon>
        <taxon>Viridiplantae</taxon>
        <taxon>Chlorophyta</taxon>
        <taxon>core chlorophytes</taxon>
        <taxon>Trebouxiophyceae</taxon>
        <taxon>Trebouxiophyceae incertae sedis</taxon>
        <taxon>Coccomyxaceae</taxon>
        <taxon>Coccomyxa</taxon>
    </lineage>
</organism>
<dbReference type="Proteomes" id="UP001497392">
    <property type="component" value="Unassembled WGS sequence"/>
</dbReference>
<keyword evidence="2" id="KW-0732">Signal</keyword>
<sequence length="120" mass="12316">MGSRRLFLLQAILLACLALDAQARSTPKVAQKGVAADAQPEALQAHKIADGHWQPASSISPQRLLQGFASESLASGIAQGTLSTGGGGGNAQLNYNPGAGRRLQHHAAHLSSALTSRQAA</sequence>
<reference evidence="3 4" key="1">
    <citation type="submission" date="2024-06" db="EMBL/GenBank/DDBJ databases">
        <authorList>
            <person name="Kraege A."/>
            <person name="Thomma B."/>
        </authorList>
    </citation>
    <scope>NUCLEOTIDE SEQUENCE [LARGE SCALE GENOMIC DNA]</scope>
</reference>
<feature type="chain" id="PRO_5046099861" evidence="2">
    <location>
        <begin position="24"/>
        <end position="120"/>
    </location>
</feature>
<evidence type="ECO:0000313" key="3">
    <source>
        <dbReference type="EMBL" id="CAL5227969.1"/>
    </source>
</evidence>
<dbReference type="PROSITE" id="PS51257">
    <property type="entry name" value="PROKAR_LIPOPROTEIN"/>
    <property type="match status" value="1"/>
</dbReference>
<comment type="caution">
    <text evidence="3">The sequence shown here is derived from an EMBL/GenBank/DDBJ whole genome shotgun (WGS) entry which is preliminary data.</text>
</comment>
<protein>
    <submittedName>
        <fullName evidence="3">G11018 protein</fullName>
    </submittedName>
</protein>
<name>A0ABP1G6W0_9CHLO</name>
<feature type="region of interest" description="Disordered" evidence="1">
    <location>
        <begin position="79"/>
        <end position="100"/>
    </location>
</feature>
<feature type="signal peptide" evidence="2">
    <location>
        <begin position="1"/>
        <end position="23"/>
    </location>
</feature>
<gene>
    <name evidence="3" type="primary">g11018</name>
    <name evidence="3" type="ORF">VP750_LOCUS9875</name>
</gene>
<evidence type="ECO:0000256" key="1">
    <source>
        <dbReference type="SAM" id="MobiDB-lite"/>
    </source>
</evidence>
<proteinExistence type="predicted"/>
<evidence type="ECO:0000313" key="4">
    <source>
        <dbReference type="Proteomes" id="UP001497392"/>
    </source>
</evidence>
<dbReference type="EMBL" id="CAXHTA020000017">
    <property type="protein sequence ID" value="CAL5227969.1"/>
    <property type="molecule type" value="Genomic_DNA"/>
</dbReference>